<dbReference type="InterPro" id="IPR036339">
    <property type="entry name" value="PUB-like_dom_sf"/>
</dbReference>
<evidence type="ECO:0000313" key="4">
    <source>
        <dbReference type="EMBL" id="GMH94666.1"/>
    </source>
</evidence>
<keyword evidence="1" id="KW-0175">Coiled coil</keyword>
<proteinExistence type="predicted"/>
<organism evidence="4 5">
    <name type="scientific">Triparma strigata</name>
    <dbReference type="NCBI Taxonomy" id="1606541"/>
    <lineage>
        <taxon>Eukaryota</taxon>
        <taxon>Sar</taxon>
        <taxon>Stramenopiles</taxon>
        <taxon>Ochrophyta</taxon>
        <taxon>Bolidophyceae</taxon>
        <taxon>Parmales</taxon>
        <taxon>Triparmaceae</taxon>
        <taxon>Triparma</taxon>
    </lineage>
</organism>
<evidence type="ECO:0000256" key="2">
    <source>
        <dbReference type="SAM" id="MobiDB-lite"/>
    </source>
</evidence>
<feature type="domain" description="PUB" evidence="3">
    <location>
        <begin position="381"/>
        <end position="451"/>
    </location>
</feature>
<dbReference type="PANTHER" id="PTHR46713">
    <property type="entry name" value="F13M7.16 PROTEIN"/>
    <property type="match status" value="1"/>
</dbReference>
<dbReference type="Pfam" id="PF09409">
    <property type="entry name" value="PUB"/>
    <property type="match status" value="1"/>
</dbReference>
<comment type="caution">
    <text evidence="4">The sequence shown here is derived from an EMBL/GenBank/DDBJ whole genome shotgun (WGS) entry which is preliminary data.</text>
</comment>
<feature type="region of interest" description="Disordered" evidence="2">
    <location>
        <begin position="334"/>
        <end position="357"/>
    </location>
</feature>
<name>A0A9W7BUH0_9STRA</name>
<dbReference type="Gene3D" id="1.20.58.2190">
    <property type="match status" value="1"/>
</dbReference>
<evidence type="ECO:0000256" key="1">
    <source>
        <dbReference type="SAM" id="Coils"/>
    </source>
</evidence>
<dbReference type="EMBL" id="BRXY01000433">
    <property type="protein sequence ID" value="GMH94666.1"/>
    <property type="molecule type" value="Genomic_DNA"/>
</dbReference>
<feature type="coiled-coil region" evidence="1">
    <location>
        <begin position="275"/>
        <end position="316"/>
    </location>
</feature>
<dbReference type="SUPFAM" id="SSF143503">
    <property type="entry name" value="PUG domain-like"/>
    <property type="match status" value="1"/>
</dbReference>
<dbReference type="OrthoDB" id="2121326at2759"/>
<feature type="region of interest" description="Disordered" evidence="2">
    <location>
        <begin position="14"/>
        <end position="65"/>
    </location>
</feature>
<dbReference type="AlphaFoldDB" id="A0A9W7BUH0"/>
<feature type="compositionally biased region" description="Pro residues" evidence="2">
    <location>
        <begin position="44"/>
        <end position="59"/>
    </location>
</feature>
<accession>A0A9W7BUH0</accession>
<dbReference type="PANTHER" id="PTHR46713:SF1">
    <property type="entry name" value="F13M7.16 PROTEIN"/>
    <property type="match status" value="1"/>
</dbReference>
<feature type="compositionally biased region" description="Acidic residues" evidence="2">
    <location>
        <begin position="30"/>
        <end position="43"/>
    </location>
</feature>
<evidence type="ECO:0000259" key="3">
    <source>
        <dbReference type="Pfam" id="PF09409"/>
    </source>
</evidence>
<dbReference type="Proteomes" id="UP001165085">
    <property type="component" value="Unassembled WGS sequence"/>
</dbReference>
<feature type="region of interest" description="Disordered" evidence="2">
    <location>
        <begin position="199"/>
        <end position="250"/>
    </location>
</feature>
<reference evidence="5" key="1">
    <citation type="journal article" date="2023" name="Commun. Biol.">
        <title>Genome analysis of Parmales, the sister group of diatoms, reveals the evolutionary specialization of diatoms from phago-mixotrophs to photoautotrophs.</title>
        <authorList>
            <person name="Ban H."/>
            <person name="Sato S."/>
            <person name="Yoshikawa S."/>
            <person name="Yamada K."/>
            <person name="Nakamura Y."/>
            <person name="Ichinomiya M."/>
            <person name="Sato N."/>
            <person name="Blanc-Mathieu R."/>
            <person name="Endo H."/>
            <person name="Kuwata A."/>
            <person name="Ogata H."/>
        </authorList>
    </citation>
    <scope>NUCLEOTIDE SEQUENCE [LARGE SCALE GENOMIC DNA]</scope>
    <source>
        <strain evidence="5">NIES 3701</strain>
    </source>
</reference>
<dbReference type="InterPro" id="IPR018997">
    <property type="entry name" value="PUB_domain"/>
</dbReference>
<gene>
    <name evidence="4" type="ORF">TrST_g5791</name>
</gene>
<sequence>MSTNLSNAASFYNWINNRNAQPPAHNQDNNQDDDGMSDDDMNDDPPPPPQYLRRPPAPSPTSYGLLLVHSGSSSDLSTLSLLQHSVTPFVTEYPHVKFAHISSEVPSFEKGTSSHQFEVTATPTFIVFNFSTKKQKTRLVSADPQRLHLLPDQVRQLLESEVPKRMVFKETLGTGGTTTSGGGVDPREARLARFAAAANNNNNNDDDNASSTPPPPAQPMETSSPSSNVGPSSSSSVPFNRHTSIFKSDPNIMDNYDVKYGLKSASQVLEEKRLLAVAERKADVLRHKKEKKESLLERERLRLQISQDKIERKQKKGYLNSRLGPEGYAPDALLKNTDGWTSSPSKSPPKTPTRTPSEIIVDSVQKLSLYKSCGSGGLSMSLLILFINNVIEKPNEEKYRRINTNSKSYVEKLKGKIGAAAILKACGWRKEEGEEGRLVLGEVEGGVLREAKRELERGRHRFEKEQERVREEAIRRMKEREVRP</sequence>
<protein>
    <recommendedName>
        <fullName evidence="3">PUB domain-containing protein</fullName>
    </recommendedName>
</protein>
<feature type="compositionally biased region" description="Low complexity" evidence="2">
    <location>
        <begin position="223"/>
        <end position="238"/>
    </location>
</feature>
<evidence type="ECO:0000313" key="5">
    <source>
        <dbReference type="Proteomes" id="UP001165085"/>
    </source>
</evidence>
<keyword evidence="5" id="KW-1185">Reference proteome</keyword>
<dbReference type="CDD" id="cd09212">
    <property type="entry name" value="PUB"/>
    <property type="match status" value="1"/>
</dbReference>